<sequence length="135" mass="15555">MGSAGVVAYSMNGQRLWDGSNFGIIDCYALNVVNSNEVYFYYYDDSFLVLLNEIEESIRYRLEGNTLQQFMFDKSGLIGQVDSNTLKRLQIKNRTITSKEKIKLKNHYGDRINGPVLMRGKFLNAFGKDEIYKNL</sequence>
<comment type="caution">
    <text evidence="1">The sequence shown here is derived from an EMBL/GenBank/DDBJ whole genome shotgun (WGS) entry which is preliminary data.</text>
</comment>
<reference evidence="1 2" key="1">
    <citation type="submission" date="2023-07" db="EMBL/GenBank/DDBJ databases">
        <title>Genomic Encyclopedia of Type Strains, Phase IV (KMG-IV): sequencing the most valuable type-strain genomes for metagenomic binning, comparative biology and taxonomic classification.</title>
        <authorList>
            <person name="Goeker M."/>
        </authorList>
    </citation>
    <scope>NUCLEOTIDE SEQUENCE [LARGE SCALE GENOMIC DNA]</scope>
    <source>
        <strain evidence="1 2">DSM 23494</strain>
    </source>
</reference>
<name>A0ABU0ACF0_9BACI</name>
<keyword evidence="2" id="KW-1185">Reference proteome</keyword>
<gene>
    <name evidence="1" type="ORF">J2S17_000346</name>
</gene>
<evidence type="ECO:0000313" key="1">
    <source>
        <dbReference type="EMBL" id="MDQ0268477.1"/>
    </source>
</evidence>
<dbReference type="RefSeq" id="WP_307471260.1">
    <property type="nucleotide sequence ID" value="NZ_JAUSUB010000001.1"/>
</dbReference>
<dbReference type="Proteomes" id="UP001238088">
    <property type="component" value="Unassembled WGS sequence"/>
</dbReference>
<dbReference type="EMBL" id="JAUSUB010000001">
    <property type="protein sequence ID" value="MDQ0268477.1"/>
    <property type="molecule type" value="Genomic_DNA"/>
</dbReference>
<organism evidence="1 2">
    <name type="scientific">Cytobacillus purgationiresistens</name>
    <dbReference type="NCBI Taxonomy" id="863449"/>
    <lineage>
        <taxon>Bacteria</taxon>
        <taxon>Bacillati</taxon>
        <taxon>Bacillota</taxon>
        <taxon>Bacilli</taxon>
        <taxon>Bacillales</taxon>
        <taxon>Bacillaceae</taxon>
        <taxon>Cytobacillus</taxon>
    </lineage>
</organism>
<evidence type="ECO:0000313" key="2">
    <source>
        <dbReference type="Proteomes" id="UP001238088"/>
    </source>
</evidence>
<protein>
    <submittedName>
        <fullName evidence="1">Uncharacterized protein</fullName>
    </submittedName>
</protein>
<accession>A0ABU0ACF0</accession>
<proteinExistence type="predicted"/>